<evidence type="ECO:0000313" key="4">
    <source>
        <dbReference type="Proteomes" id="UP000184123"/>
    </source>
</evidence>
<dbReference type="Proteomes" id="UP000321726">
    <property type="component" value="Unassembled WGS sequence"/>
</dbReference>
<proteinExistence type="predicted"/>
<accession>A0A1M7F139</accession>
<reference evidence="2 5" key="2">
    <citation type="submission" date="2019-07" db="EMBL/GenBank/DDBJ databases">
        <title>Whole genome shotgun sequence of Halomonas cupida NBRC 102219.</title>
        <authorList>
            <person name="Hosoyama A."/>
            <person name="Uohara A."/>
            <person name="Ohji S."/>
            <person name="Ichikawa N."/>
        </authorList>
    </citation>
    <scope>NUCLEOTIDE SEQUENCE [LARGE SCALE GENOMIC DNA]</scope>
    <source>
        <strain evidence="2 5">NBRC 102219</strain>
    </source>
</reference>
<evidence type="ECO:0000313" key="5">
    <source>
        <dbReference type="Proteomes" id="UP000321726"/>
    </source>
</evidence>
<sequence length="361" mass="38645">MNNTNCRVVRPPLVGAIVLGIGAAASGQASAQTTIGTEQQAAREESQSRSVQDIYREEHALFSDRLTVEPGITYTYSDRDSLALRGFLALDAIFLGELNLDNVESHITTFEVNTRYGFTDRLEASINVPFVYRTTELESIGGDLSTERNTSASVSDSGLGDITASLSYRLLPETMERPDVVVSLGVRAPTGKDPYGIDLNQDPDNTNLYVPEELPTGNGVWGVTAGVSVLKSVDPAIVFANLGYTYNIEDEFDDISSGSAEQKAKVDLGDSITAGFGTAFALNERLSLALSYSHEYIRETEITPEGGSSTKVVGSSANIGVFNIGGTYAVSDSTSVVTNLGIGMTEDASDILLTFRMPFQL</sequence>
<dbReference type="Pfam" id="PF13557">
    <property type="entry name" value="Phenol_MetA_deg"/>
    <property type="match status" value="1"/>
</dbReference>
<feature type="chain" id="PRO_5012477990" evidence="1">
    <location>
        <begin position="32"/>
        <end position="361"/>
    </location>
</feature>
<feature type="signal peptide" evidence="1">
    <location>
        <begin position="1"/>
        <end position="31"/>
    </location>
</feature>
<dbReference type="STRING" id="44933.SAMN05660971_01887"/>
<dbReference type="EMBL" id="FRCA01000004">
    <property type="protein sequence ID" value="SHL97745.1"/>
    <property type="molecule type" value="Genomic_DNA"/>
</dbReference>
<protein>
    <submittedName>
        <fullName evidence="3">Putative MetA-pathway of phenol degradation</fullName>
    </submittedName>
</protein>
<reference evidence="3 4" key="1">
    <citation type="submission" date="2016-11" db="EMBL/GenBank/DDBJ databases">
        <authorList>
            <person name="Jaros S."/>
            <person name="Januszkiewicz K."/>
            <person name="Wedrychowicz H."/>
        </authorList>
    </citation>
    <scope>NUCLEOTIDE SEQUENCE [LARGE SCALE GENOMIC DNA]</scope>
    <source>
        <strain evidence="3 4">DSM 4740</strain>
    </source>
</reference>
<keyword evidence="1" id="KW-0732">Signal</keyword>
<dbReference type="AlphaFoldDB" id="A0A1M7F139"/>
<gene>
    <name evidence="2" type="ORF">HCU01_13050</name>
    <name evidence="3" type="ORF">SAMN05660971_01887</name>
</gene>
<organism evidence="3 4">
    <name type="scientific">Halomonas cupida</name>
    <dbReference type="NCBI Taxonomy" id="44933"/>
    <lineage>
        <taxon>Bacteria</taxon>
        <taxon>Pseudomonadati</taxon>
        <taxon>Pseudomonadota</taxon>
        <taxon>Gammaproteobacteria</taxon>
        <taxon>Oceanospirillales</taxon>
        <taxon>Halomonadaceae</taxon>
        <taxon>Halomonas</taxon>
    </lineage>
</organism>
<evidence type="ECO:0000313" key="2">
    <source>
        <dbReference type="EMBL" id="GEN23356.1"/>
    </source>
</evidence>
<dbReference type="Proteomes" id="UP000184123">
    <property type="component" value="Unassembled WGS sequence"/>
</dbReference>
<keyword evidence="5" id="KW-1185">Reference proteome</keyword>
<evidence type="ECO:0000256" key="1">
    <source>
        <dbReference type="SAM" id="SignalP"/>
    </source>
</evidence>
<name>A0A1M7F139_9GAMM</name>
<dbReference type="EMBL" id="BJXU01000039">
    <property type="protein sequence ID" value="GEN23356.1"/>
    <property type="molecule type" value="Genomic_DNA"/>
</dbReference>
<dbReference type="RefSeq" id="WP_234986856.1">
    <property type="nucleotide sequence ID" value="NZ_BJXU01000039.1"/>
</dbReference>
<evidence type="ECO:0000313" key="3">
    <source>
        <dbReference type="EMBL" id="SHL97745.1"/>
    </source>
</evidence>
<dbReference type="InterPro" id="IPR025737">
    <property type="entry name" value="FApF"/>
</dbReference>